<evidence type="ECO:0000313" key="2">
    <source>
        <dbReference type="Proteomes" id="UP000184774"/>
    </source>
</evidence>
<protein>
    <submittedName>
        <fullName evidence="1">Uncharacterized protein</fullName>
    </submittedName>
</protein>
<sequence length="151" mass="16773">MSKVSIVYIGPKAFKRDTVSGTRQVFPRMTPIEVEGSVAANLLRFEQVFIEAEKLDDVLSQKAAQEQAQAEALADEEYVARQQIIDADFTVMVGDKPYDLKKMNSPKIAALLEGADMLIDDKGAQESAEDYRLRVRDTIRAMQDIGEGESS</sequence>
<dbReference type="OrthoDB" id="6316117at2"/>
<dbReference type="EMBL" id="FSSB01000025">
    <property type="protein sequence ID" value="SIO96098.1"/>
    <property type="molecule type" value="Genomic_DNA"/>
</dbReference>
<dbReference type="Proteomes" id="UP000184774">
    <property type="component" value="Unassembled WGS sequence"/>
</dbReference>
<reference evidence="1 2" key="1">
    <citation type="submission" date="2016-12" db="EMBL/GenBank/DDBJ databases">
        <authorList>
            <person name="Song W.-J."/>
            <person name="Kurnit D.M."/>
        </authorList>
    </citation>
    <scope>NUCLEOTIDE SEQUENCE [LARGE SCALE GENOMIC DNA]</scope>
    <source>
        <strain evidence="1 2">CECT 9026</strain>
    </source>
</reference>
<dbReference type="RefSeq" id="WP_074374561.1">
    <property type="nucleotide sequence ID" value="NZ_AP024907.1"/>
</dbReference>
<accession>A0A1N6M9F8</accession>
<organism evidence="1 2">
    <name type="scientific">Vibrio spartinae</name>
    <dbReference type="NCBI Taxonomy" id="1918945"/>
    <lineage>
        <taxon>Bacteria</taxon>
        <taxon>Pseudomonadati</taxon>
        <taxon>Pseudomonadota</taxon>
        <taxon>Gammaproteobacteria</taxon>
        <taxon>Vibrionales</taxon>
        <taxon>Vibrionaceae</taxon>
        <taxon>Vibrio</taxon>
    </lineage>
</organism>
<dbReference type="AlphaFoldDB" id="A0A1N6M9F8"/>
<evidence type="ECO:0000313" key="1">
    <source>
        <dbReference type="EMBL" id="SIO96098.1"/>
    </source>
</evidence>
<gene>
    <name evidence="1" type="ORF">VSP9026_03858</name>
</gene>
<proteinExistence type="predicted"/>
<name>A0A1N6M9F8_9VIBR</name>